<organism evidence="1 2">
    <name type="scientific">Bauhinia variegata</name>
    <name type="common">Purple orchid tree</name>
    <name type="synonym">Phanera variegata</name>
    <dbReference type="NCBI Taxonomy" id="167791"/>
    <lineage>
        <taxon>Eukaryota</taxon>
        <taxon>Viridiplantae</taxon>
        <taxon>Streptophyta</taxon>
        <taxon>Embryophyta</taxon>
        <taxon>Tracheophyta</taxon>
        <taxon>Spermatophyta</taxon>
        <taxon>Magnoliopsida</taxon>
        <taxon>eudicotyledons</taxon>
        <taxon>Gunneridae</taxon>
        <taxon>Pentapetalae</taxon>
        <taxon>rosids</taxon>
        <taxon>fabids</taxon>
        <taxon>Fabales</taxon>
        <taxon>Fabaceae</taxon>
        <taxon>Cercidoideae</taxon>
        <taxon>Cercideae</taxon>
        <taxon>Bauhiniinae</taxon>
        <taxon>Bauhinia</taxon>
    </lineage>
</organism>
<dbReference type="Proteomes" id="UP000828941">
    <property type="component" value="Chromosome 10"/>
</dbReference>
<gene>
    <name evidence="1" type="ORF">L6164_024105</name>
</gene>
<accession>A0ACB9LXG3</accession>
<reference evidence="1 2" key="1">
    <citation type="journal article" date="2022" name="DNA Res.">
        <title>Chromosomal-level genome assembly of the orchid tree Bauhinia variegata (Leguminosae; Cercidoideae) supports the allotetraploid origin hypothesis of Bauhinia.</title>
        <authorList>
            <person name="Zhong Y."/>
            <person name="Chen Y."/>
            <person name="Zheng D."/>
            <person name="Pang J."/>
            <person name="Liu Y."/>
            <person name="Luo S."/>
            <person name="Meng S."/>
            <person name="Qian L."/>
            <person name="Wei D."/>
            <person name="Dai S."/>
            <person name="Zhou R."/>
        </authorList>
    </citation>
    <scope>NUCLEOTIDE SEQUENCE [LARGE SCALE GENOMIC DNA]</scope>
    <source>
        <strain evidence="1">BV-YZ2020</strain>
    </source>
</reference>
<sequence>MEQDAQPKWEGKVSAELRKATVDQIWLLLKDFFNIHKWFPNLSTCYGVHGSNGELGCIRYGAGFAIPSDSTGNWAKERLIAIDHVDRSLTYEMVDCNIGFESYKATMKVVPGVGVNDQGGCTIHWFFTVDPVEGWTLDDMVNQYQVSLQIMANNMEDEIANSVDPGS</sequence>
<evidence type="ECO:0000313" key="1">
    <source>
        <dbReference type="EMBL" id="KAI4316089.1"/>
    </source>
</evidence>
<comment type="caution">
    <text evidence="1">The sequence shown here is derived from an EMBL/GenBank/DDBJ whole genome shotgun (WGS) entry which is preliminary data.</text>
</comment>
<evidence type="ECO:0000313" key="2">
    <source>
        <dbReference type="Proteomes" id="UP000828941"/>
    </source>
</evidence>
<protein>
    <submittedName>
        <fullName evidence="1">Uncharacterized protein</fullName>
    </submittedName>
</protein>
<name>A0ACB9LXG3_BAUVA</name>
<proteinExistence type="predicted"/>
<dbReference type="EMBL" id="CM039435">
    <property type="protein sequence ID" value="KAI4316089.1"/>
    <property type="molecule type" value="Genomic_DNA"/>
</dbReference>
<keyword evidence="2" id="KW-1185">Reference proteome</keyword>